<comment type="caution">
    <text evidence="3">The sequence shown here is derived from an EMBL/GenBank/DDBJ whole genome shotgun (WGS) entry which is preliminary data.</text>
</comment>
<proteinExistence type="predicted"/>
<dbReference type="Proteomes" id="UP000234206">
    <property type="component" value="Unassembled WGS sequence"/>
</dbReference>
<feature type="transmembrane region" description="Helical" evidence="2">
    <location>
        <begin position="63"/>
        <end position="83"/>
    </location>
</feature>
<evidence type="ECO:0000256" key="2">
    <source>
        <dbReference type="SAM" id="Phobius"/>
    </source>
</evidence>
<feature type="transmembrane region" description="Helical" evidence="2">
    <location>
        <begin position="365"/>
        <end position="383"/>
    </location>
</feature>
<dbReference type="AlphaFoldDB" id="A0A2I1PC56"/>
<reference evidence="3 4" key="1">
    <citation type="submission" date="2017-12" db="EMBL/GenBank/DDBJ databases">
        <title>Phylogenetic diversity of female urinary microbiome.</title>
        <authorList>
            <person name="Thomas-White K."/>
            <person name="Wolfe A.J."/>
        </authorList>
    </citation>
    <scope>NUCLEOTIDE SEQUENCE [LARGE SCALE GENOMIC DNA]</scope>
    <source>
        <strain evidence="3 4">UMB1298</strain>
    </source>
</reference>
<gene>
    <name evidence="3" type="ORF">CYJ76_03885</name>
</gene>
<keyword evidence="2" id="KW-0812">Transmembrane</keyword>
<feature type="compositionally biased region" description="Low complexity" evidence="1">
    <location>
        <begin position="329"/>
        <end position="339"/>
    </location>
</feature>
<feature type="transmembrane region" description="Helical" evidence="2">
    <location>
        <begin position="37"/>
        <end position="57"/>
    </location>
</feature>
<sequence>MRQPDPATVVDTAGVDPEAFREERDRLGRSTALVKRWLPLVMVPVIVVHLLGILGVVPMSTSVPLFIAAVVALVGAAFLFNAVRSRRARPFRERADAELVQPVLSSWAREVDRLHGTTGGHLQLGAADERLLRDAGIVDTGDSVHCGESVTGVVAGRSLAVCEYRITEQQGSGEDRETVQIFRGLVAWLPLARAVRGEVRVSPHSRAGFTGGSRLLGGRGLVMENPAFSDWFRVEATDPQQAYYLLTPTVQQHLAALAHRHQGDLALRAVDGQLFLALDLQRDLFDLDLDSRAEVRQDLERIAGELNDVLQVAGVAGAWPEEVAGGQGAQEAASVGSAQPMTVTSGLSTEPEAVAPRRRGGLSRLGALIPVVLFAGWVLFVSSGRVPVFSDEGGFALGPKVLIVVAGGLVVLQLARQALSSRR</sequence>
<evidence type="ECO:0000256" key="1">
    <source>
        <dbReference type="SAM" id="MobiDB-lite"/>
    </source>
</evidence>
<dbReference type="Pfam" id="PF11335">
    <property type="entry name" value="DUF3137"/>
    <property type="match status" value="1"/>
</dbReference>
<organism evidence="3 4">
    <name type="scientific">Kytococcus schroeteri</name>
    <dbReference type="NCBI Taxonomy" id="138300"/>
    <lineage>
        <taxon>Bacteria</taxon>
        <taxon>Bacillati</taxon>
        <taxon>Actinomycetota</taxon>
        <taxon>Actinomycetes</taxon>
        <taxon>Micrococcales</taxon>
        <taxon>Kytococcaceae</taxon>
        <taxon>Kytococcus</taxon>
    </lineage>
</organism>
<feature type="region of interest" description="Disordered" evidence="1">
    <location>
        <begin position="329"/>
        <end position="354"/>
    </location>
</feature>
<dbReference type="InterPro" id="IPR021484">
    <property type="entry name" value="DUF3137"/>
</dbReference>
<feature type="transmembrane region" description="Helical" evidence="2">
    <location>
        <begin position="395"/>
        <end position="415"/>
    </location>
</feature>
<keyword evidence="4" id="KW-1185">Reference proteome</keyword>
<protein>
    <recommendedName>
        <fullName evidence="5">DUF3137 domain-containing protein</fullName>
    </recommendedName>
</protein>
<dbReference type="RefSeq" id="WP_101849300.1">
    <property type="nucleotide sequence ID" value="NZ_PKIZ01000005.1"/>
</dbReference>
<dbReference type="EMBL" id="PKIZ01000005">
    <property type="protein sequence ID" value="PKZ42194.1"/>
    <property type="molecule type" value="Genomic_DNA"/>
</dbReference>
<dbReference type="OrthoDB" id="10016750at2"/>
<keyword evidence="2" id="KW-0472">Membrane</keyword>
<evidence type="ECO:0000313" key="4">
    <source>
        <dbReference type="Proteomes" id="UP000234206"/>
    </source>
</evidence>
<evidence type="ECO:0000313" key="3">
    <source>
        <dbReference type="EMBL" id="PKZ42194.1"/>
    </source>
</evidence>
<evidence type="ECO:0008006" key="5">
    <source>
        <dbReference type="Google" id="ProtNLM"/>
    </source>
</evidence>
<name>A0A2I1PC56_9MICO</name>
<accession>A0A2I1PC56</accession>
<keyword evidence="2" id="KW-1133">Transmembrane helix</keyword>